<name>A0A8J4XHQ8_CLAMG</name>
<gene>
    <name evidence="1" type="primary">spn-E</name>
    <name evidence="1" type="ORF">DAT39_000123</name>
</gene>
<keyword evidence="1" id="KW-0067">ATP-binding</keyword>
<proteinExistence type="predicted"/>
<accession>A0A8J4XHQ8</accession>
<keyword evidence="1" id="KW-0547">Nucleotide-binding</keyword>
<keyword evidence="2" id="KW-1185">Reference proteome</keyword>
<comment type="caution">
    <text evidence="1">The sequence shown here is derived from an EMBL/GenBank/DDBJ whole genome shotgun (WGS) entry which is preliminary data.</text>
</comment>
<keyword evidence="1" id="KW-0378">Hydrolase</keyword>
<reference evidence="1" key="1">
    <citation type="submission" date="2020-07" db="EMBL/GenBank/DDBJ databases">
        <title>Clarias magur genome sequencing, assembly and annotation.</title>
        <authorList>
            <person name="Kushwaha B."/>
            <person name="Kumar R."/>
            <person name="Das P."/>
            <person name="Joshi C.G."/>
            <person name="Kumar D."/>
            <person name="Nagpure N.S."/>
            <person name="Pandey M."/>
            <person name="Agarwal S."/>
            <person name="Srivastava S."/>
            <person name="Singh M."/>
            <person name="Sahoo L."/>
            <person name="Jayasankar P."/>
            <person name="Meher P.K."/>
            <person name="Koringa P.G."/>
            <person name="Iquebal M.A."/>
            <person name="Das S.P."/>
            <person name="Bit A."/>
            <person name="Patnaik S."/>
            <person name="Patel N."/>
            <person name="Shah T.M."/>
            <person name="Hinsu A."/>
            <person name="Jena J.K."/>
        </authorList>
    </citation>
    <scope>NUCLEOTIDE SEQUENCE</scope>
    <source>
        <strain evidence="1">CIFAMagur01</strain>
        <tissue evidence="1">Testis</tissue>
    </source>
</reference>
<organism evidence="1 2">
    <name type="scientific">Clarias magur</name>
    <name type="common">Asian catfish</name>
    <name type="synonym">Macropteronotus magur</name>
    <dbReference type="NCBI Taxonomy" id="1594786"/>
    <lineage>
        <taxon>Eukaryota</taxon>
        <taxon>Metazoa</taxon>
        <taxon>Chordata</taxon>
        <taxon>Craniata</taxon>
        <taxon>Vertebrata</taxon>
        <taxon>Euteleostomi</taxon>
        <taxon>Actinopterygii</taxon>
        <taxon>Neopterygii</taxon>
        <taxon>Teleostei</taxon>
        <taxon>Ostariophysi</taxon>
        <taxon>Siluriformes</taxon>
        <taxon>Clariidae</taxon>
        <taxon>Clarias</taxon>
    </lineage>
</organism>
<dbReference type="AlphaFoldDB" id="A0A8J4XHQ8"/>
<sequence>HLTFVQGSVKVALLFLKRLILGRDTNPLSPNCKRLFGWRLKEAIVALLVLKLPLMPFIPGSNVNK</sequence>
<dbReference type="EMBL" id="QNUK01000001">
    <property type="protein sequence ID" value="KAF5910100.1"/>
    <property type="molecule type" value="Genomic_DNA"/>
</dbReference>
<feature type="non-terminal residue" evidence="1">
    <location>
        <position position="1"/>
    </location>
</feature>
<dbReference type="GO" id="GO:0004386">
    <property type="term" value="F:helicase activity"/>
    <property type="evidence" value="ECO:0007669"/>
    <property type="project" value="UniProtKB-KW"/>
</dbReference>
<evidence type="ECO:0000313" key="2">
    <source>
        <dbReference type="Proteomes" id="UP000727407"/>
    </source>
</evidence>
<keyword evidence="1" id="KW-0347">Helicase</keyword>
<evidence type="ECO:0000313" key="1">
    <source>
        <dbReference type="EMBL" id="KAF5910100.1"/>
    </source>
</evidence>
<dbReference type="Proteomes" id="UP000727407">
    <property type="component" value="Unassembled WGS sequence"/>
</dbReference>
<protein>
    <submittedName>
        <fullName evidence="1">Putative ATP-dependent RNA helicase spindle-E</fullName>
    </submittedName>
</protein>